<protein>
    <submittedName>
        <fullName evidence="11">7tm Odorant receptor</fullName>
    </submittedName>
</protein>
<evidence type="ECO:0000256" key="6">
    <source>
        <dbReference type="ARBA" id="ARBA00022989"/>
    </source>
</evidence>
<comment type="subcellular location">
    <subcellularLocation>
        <location evidence="1">Cell membrane</location>
        <topology evidence="1">Multi-pass membrane protein</topology>
    </subcellularLocation>
</comment>
<keyword evidence="12" id="KW-1185">Reference proteome</keyword>
<dbReference type="Pfam" id="PF02949">
    <property type="entry name" value="7tm_6"/>
    <property type="match status" value="1"/>
</dbReference>
<organism evidence="11 12">
    <name type="scientific">Popillia japonica</name>
    <name type="common">Japanese beetle</name>
    <dbReference type="NCBI Taxonomy" id="7064"/>
    <lineage>
        <taxon>Eukaryota</taxon>
        <taxon>Metazoa</taxon>
        <taxon>Ecdysozoa</taxon>
        <taxon>Arthropoda</taxon>
        <taxon>Hexapoda</taxon>
        <taxon>Insecta</taxon>
        <taxon>Pterygota</taxon>
        <taxon>Neoptera</taxon>
        <taxon>Endopterygota</taxon>
        <taxon>Coleoptera</taxon>
        <taxon>Polyphaga</taxon>
        <taxon>Scarabaeiformia</taxon>
        <taxon>Scarabaeidae</taxon>
        <taxon>Rutelinae</taxon>
        <taxon>Popillia</taxon>
    </lineage>
</organism>
<gene>
    <name evidence="11" type="ORF">QE152_g27828</name>
</gene>
<keyword evidence="3" id="KW-0716">Sensory transduction</keyword>
<keyword evidence="8 11" id="KW-0675">Receptor</keyword>
<proteinExistence type="predicted"/>
<evidence type="ECO:0000256" key="4">
    <source>
        <dbReference type="ARBA" id="ARBA00022692"/>
    </source>
</evidence>
<comment type="caution">
    <text evidence="11">The sequence shown here is derived from an EMBL/GenBank/DDBJ whole genome shotgun (WGS) entry which is preliminary data.</text>
</comment>
<name>A0AAW1JLK3_POPJA</name>
<keyword evidence="9" id="KW-0807">Transducer</keyword>
<dbReference type="GO" id="GO:0005549">
    <property type="term" value="F:odorant binding"/>
    <property type="evidence" value="ECO:0007669"/>
    <property type="project" value="InterPro"/>
</dbReference>
<dbReference type="GO" id="GO:0007165">
    <property type="term" value="P:signal transduction"/>
    <property type="evidence" value="ECO:0007669"/>
    <property type="project" value="UniProtKB-KW"/>
</dbReference>
<evidence type="ECO:0000256" key="7">
    <source>
        <dbReference type="ARBA" id="ARBA00023136"/>
    </source>
</evidence>
<evidence type="ECO:0000256" key="2">
    <source>
        <dbReference type="ARBA" id="ARBA00022475"/>
    </source>
</evidence>
<evidence type="ECO:0000256" key="3">
    <source>
        <dbReference type="ARBA" id="ARBA00022606"/>
    </source>
</evidence>
<dbReference type="EMBL" id="JASPKY010000348">
    <property type="protein sequence ID" value="KAK9704520.1"/>
    <property type="molecule type" value="Genomic_DNA"/>
</dbReference>
<keyword evidence="7 10" id="KW-0472">Membrane</keyword>
<feature type="transmembrane region" description="Helical" evidence="10">
    <location>
        <begin position="46"/>
        <end position="67"/>
    </location>
</feature>
<dbReference type="InterPro" id="IPR004117">
    <property type="entry name" value="7tm6_olfct_rcpt"/>
</dbReference>
<keyword evidence="6 10" id="KW-1133">Transmembrane helix</keyword>
<accession>A0AAW1JLK3</accession>
<evidence type="ECO:0000256" key="8">
    <source>
        <dbReference type="ARBA" id="ARBA00023170"/>
    </source>
</evidence>
<feature type="transmembrane region" description="Helical" evidence="10">
    <location>
        <begin position="73"/>
        <end position="94"/>
    </location>
</feature>
<dbReference type="AlphaFoldDB" id="A0AAW1JLK3"/>
<evidence type="ECO:0000256" key="10">
    <source>
        <dbReference type="SAM" id="Phobius"/>
    </source>
</evidence>
<evidence type="ECO:0000256" key="5">
    <source>
        <dbReference type="ARBA" id="ARBA00022725"/>
    </source>
</evidence>
<dbReference type="GO" id="GO:0005886">
    <property type="term" value="C:plasma membrane"/>
    <property type="evidence" value="ECO:0007669"/>
    <property type="project" value="UniProtKB-SubCell"/>
</dbReference>
<dbReference type="Proteomes" id="UP001458880">
    <property type="component" value="Unassembled WGS sequence"/>
</dbReference>
<evidence type="ECO:0000256" key="1">
    <source>
        <dbReference type="ARBA" id="ARBA00004651"/>
    </source>
</evidence>
<sequence length="172" mass="20160">MQLLKKRLTQITNSKNSDVKCEIRHCICLHQVLLEVYWRARNMYSIMLMFHYFVTMITTCSDLFILIGQPDTVGIVVMTVTLTFILVQFACYTFPAEQIAFEFNNLSLILYTSKWYTNSTEYQKMILFMMMKSQCVPYFTGAGIMEINVYAFGSVIRKSFSFYAVMQNVLRK</sequence>
<dbReference type="PANTHER" id="PTHR21137">
    <property type="entry name" value="ODORANT RECEPTOR"/>
    <property type="match status" value="1"/>
</dbReference>
<keyword evidence="4 10" id="KW-0812">Transmembrane</keyword>
<reference evidence="11 12" key="1">
    <citation type="journal article" date="2024" name="BMC Genomics">
        <title>De novo assembly and annotation of Popillia japonica's genome with initial clues to its potential as an invasive pest.</title>
        <authorList>
            <person name="Cucini C."/>
            <person name="Boschi S."/>
            <person name="Funari R."/>
            <person name="Cardaioli E."/>
            <person name="Iannotti N."/>
            <person name="Marturano G."/>
            <person name="Paoli F."/>
            <person name="Bruttini M."/>
            <person name="Carapelli A."/>
            <person name="Frati F."/>
            <person name="Nardi F."/>
        </authorList>
    </citation>
    <scope>NUCLEOTIDE SEQUENCE [LARGE SCALE GENOMIC DNA]</scope>
    <source>
        <strain evidence="11">DMR45628</strain>
    </source>
</reference>
<keyword evidence="2" id="KW-1003">Cell membrane</keyword>
<evidence type="ECO:0000313" key="11">
    <source>
        <dbReference type="EMBL" id="KAK9704520.1"/>
    </source>
</evidence>
<evidence type="ECO:0000256" key="9">
    <source>
        <dbReference type="ARBA" id="ARBA00023224"/>
    </source>
</evidence>
<evidence type="ECO:0000313" key="12">
    <source>
        <dbReference type="Proteomes" id="UP001458880"/>
    </source>
</evidence>
<keyword evidence="5" id="KW-0552">Olfaction</keyword>
<dbReference type="PANTHER" id="PTHR21137:SF35">
    <property type="entry name" value="ODORANT RECEPTOR 19A-RELATED"/>
    <property type="match status" value="1"/>
</dbReference>
<dbReference type="GO" id="GO:0004984">
    <property type="term" value="F:olfactory receptor activity"/>
    <property type="evidence" value="ECO:0007669"/>
    <property type="project" value="InterPro"/>
</dbReference>